<reference evidence="1" key="1">
    <citation type="submission" date="2014-09" db="EMBL/GenBank/DDBJ databases">
        <authorList>
            <person name="Magalhaes I.L.F."/>
            <person name="Oliveira U."/>
            <person name="Santos F.R."/>
            <person name="Vidigal T.H.D.A."/>
            <person name="Brescovit A.D."/>
            <person name="Santos A.J."/>
        </authorList>
    </citation>
    <scope>NUCLEOTIDE SEQUENCE</scope>
    <source>
        <tissue evidence="1">Shoot tissue taken approximately 20 cm above the soil surface</tissue>
    </source>
</reference>
<dbReference type="AlphaFoldDB" id="A0A0A9CXR8"/>
<name>A0A0A9CXR8_ARUDO</name>
<sequence>MRRYFASRISLLSSLSAGSSFMALGAPVVRLSSKLNPDWLCAAAILLGTNLSSGLASTLLASASRTAQLASDATPFFSGKLSSTSRYFTCSPSDFSEEVSEAEVFFAWRVAPHPPQT</sequence>
<protein>
    <submittedName>
        <fullName evidence="1">Uncharacterized protein</fullName>
    </submittedName>
</protein>
<accession>A0A0A9CXR8</accession>
<reference evidence="1" key="2">
    <citation type="journal article" date="2015" name="Data Brief">
        <title>Shoot transcriptome of the giant reed, Arundo donax.</title>
        <authorList>
            <person name="Barrero R.A."/>
            <person name="Guerrero F.D."/>
            <person name="Moolhuijzen P."/>
            <person name="Goolsby J.A."/>
            <person name="Tidwell J."/>
            <person name="Bellgard S.E."/>
            <person name="Bellgard M.I."/>
        </authorList>
    </citation>
    <scope>NUCLEOTIDE SEQUENCE</scope>
    <source>
        <tissue evidence="1">Shoot tissue taken approximately 20 cm above the soil surface</tissue>
    </source>
</reference>
<organism evidence="1">
    <name type="scientific">Arundo donax</name>
    <name type="common">Giant reed</name>
    <name type="synonym">Donax arundinaceus</name>
    <dbReference type="NCBI Taxonomy" id="35708"/>
    <lineage>
        <taxon>Eukaryota</taxon>
        <taxon>Viridiplantae</taxon>
        <taxon>Streptophyta</taxon>
        <taxon>Embryophyta</taxon>
        <taxon>Tracheophyta</taxon>
        <taxon>Spermatophyta</taxon>
        <taxon>Magnoliopsida</taxon>
        <taxon>Liliopsida</taxon>
        <taxon>Poales</taxon>
        <taxon>Poaceae</taxon>
        <taxon>PACMAD clade</taxon>
        <taxon>Arundinoideae</taxon>
        <taxon>Arundineae</taxon>
        <taxon>Arundo</taxon>
    </lineage>
</organism>
<evidence type="ECO:0000313" key="1">
    <source>
        <dbReference type="EMBL" id="JAD78180.1"/>
    </source>
</evidence>
<dbReference type="EMBL" id="GBRH01219715">
    <property type="protein sequence ID" value="JAD78180.1"/>
    <property type="molecule type" value="Transcribed_RNA"/>
</dbReference>
<proteinExistence type="predicted"/>